<keyword evidence="3 10" id="KW-0328">Glycosyltransferase</keyword>
<evidence type="ECO:0000256" key="4">
    <source>
        <dbReference type="ARBA" id="ARBA00022679"/>
    </source>
</evidence>
<dbReference type="GO" id="GO:0009103">
    <property type="term" value="P:lipopolysaccharide biosynthetic process"/>
    <property type="evidence" value="ECO:0007669"/>
    <property type="project" value="UniProtKB-ARBA"/>
</dbReference>
<dbReference type="EMBL" id="FUYA01000007">
    <property type="protein sequence ID" value="SKA75788.1"/>
    <property type="molecule type" value="Genomic_DNA"/>
</dbReference>
<dbReference type="PANTHER" id="PTHR33908:SF11">
    <property type="entry name" value="MEMBRANE PROTEIN"/>
    <property type="match status" value="1"/>
</dbReference>
<feature type="transmembrane region" description="Helical" evidence="8">
    <location>
        <begin position="272"/>
        <end position="290"/>
    </location>
</feature>
<keyword evidence="5 8" id="KW-0812">Transmembrane</keyword>
<evidence type="ECO:0000256" key="2">
    <source>
        <dbReference type="ARBA" id="ARBA00022475"/>
    </source>
</evidence>
<protein>
    <submittedName>
        <fullName evidence="10">Dolichyl-phosphate-mannose-protein mannosyltransferase</fullName>
    </submittedName>
</protein>
<gene>
    <name evidence="10" type="ORF">SAMN02745702_02127</name>
</gene>
<dbReference type="GO" id="GO:0005886">
    <property type="term" value="C:plasma membrane"/>
    <property type="evidence" value="ECO:0007669"/>
    <property type="project" value="UniProtKB-SubCell"/>
</dbReference>
<feature type="transmembrane region" description="Helical" evidence="8">
    <location>
        <begin position="335"/>
        <end position="355"/>
    </location>
</feature>
<evidence type="ECO:0000259" key="9">
    <source>
        <dbReference type="Pfam" id="PF13231"/>
    </source>
</evidence>
<reference evidence="10 11" key="1">
    <citation type="submission" date="2017-02" db="EMBL/GenBank/DDBJ databases">
        <authorList>
            <person name="Peterson S.W."/>
        </authorList>
    </citation>
    <scope>NUCLEOTIDE SEQUENCE [LARGE SCALE GENOMIC DNA]</scope>
    <source>
        <strain evidence="10 11">DSM 18034</strain>
    </source>
</reference>
<feature type="transmembrane region" description="Helical" evidence="8">
    <location>
        <begin position="310"/>
        <end position="329"/>
    </location>
</feature>
<evidence type="ECO:0000313" key="11">
    <source>
        <dbReference type="Proteomes" id="UP000189733"/>
    </source>
</evidence>
<dbReference type="InterPro" id="IPR050297">
    <property type="entry name" value="LipidA_mod_glycosyltrf_83"/>
</dbReference>
<dbReference type="GO" id="GO:0016763">
    <property type="term" value="F:pentosyltransferase activity"/>
    <property type="evidence" value="ECO:0007669"/>
    <property type="project" value="TreeGrafter"/>
</dbReference>
<evidence type="ECO:0000256" key="8">
    <source>
        <dbReference type="SAM" id="Phobius"/>
    </source>
</evidence>
<dbReference type="Proteomes" id="UP000189733">
    <property type="component" value="Unassembled WGS sequence"/>
</dbReference>
<dbReference type="OrthoDB" id="9802649at2"/>
<dbReference type="RefSeq" id="WP_078685418.1">
    <property type="nucleotide sequence ID" value="NZ_FUYA01000007.1"/>
</dbReference>
<keyword evidence="11" id="KW-1185">Reference proteome</keyword>
<keyword evidence="4 10" id="KW-0808">Transferase</keyword>
<evidence type="ECO:0000256" key="3">
    <source>
        <dbReference type="ARBA" id="ARBA00022676"/>
    </source>
</evidence>
<evidence type="ECO:0000256" key="1">
    <source>
        <dbReference type="ARBA" id="ARBA00004651"/>
    </source>
</evidence>
<evidence type="ECO:0000256" key="5">
    <source>
        <dbReference type="ARBA" id="ARBA00022692"/>
    </source>
</evidence>
<name>A0A1T4WFN5_9BACT</name>
<proteinExistence type="predicted"/>
<organism evidence="10 11">
    <name type="scientific">Desulfobaculum bizertense DSM 18034</name>
    <dbReference type="NCBI Taxonomy" id="1121442"/>
    <lineage>
        <taxon>Bacteria</taxon>
        <taxon>Pseudomonadati</taxon>
        <taxon>Thermodesulfobacteriota</taxon>
        <taxon>Desulfovibrionia</taxon>
        <taxon>Desulfovibrionales</taxon>
        <taxon>Desulfovibrionaceae</taxon>
        <taxon>Desulfobaculum</taxon>
    </lineage>
</organism>
<dbReference type="STRING" id="1121442.SAMN02745702_02127"/>
<keyword evidence="6 8" id="KW-1133">Transmembrane helix</keyword>
<dbReference type="AlphaFoldDB" id="A0A1T4WFN5"/>
<dbReference type="PANTHER" id="PTHR33908">
    <property type="entry name" value="MANNOSYLTRANSFERASE YKCB-RELATED"/>
    <property type="match status" value="1"/>
</dbReference>
<evidence type="ECO:0000256" key="7">
    <source>
        <dbReference type="ARBA" id="ARBA00023136"/>
    </source>
</evidence>
<keyword evidence="7 8" id="KW-0472">Membrane</keyword>
<feature type="transmembrane region" description="Helical" evidence="8">
    <location>
        <begin position="20"/>
        <end position="41"/>
    </location>
</feature>
<keyword evidence="2" id="KW-1003">Cell membrane</keyword>
<evidence type="ECO:0000313" key="10">
    <source>
        <dbReference type="EMBL" id="SKA75788.1"/>
    </source>
</evidence>
<sequence length="542" mass="61428">MQTTPSALENRVLGCRPELLAGLLIFAVTLARILFVLSGQLDLVQDEAQYWDWSRTFQLSYFTKGPLIAWINAAGTAVFGDTTFGVRVGAILGSALMQCILFLGVAKLWKRPRLGLLSLVVLNCSLLAMASGVLMTTDNPLMVCWMGALFSMYWAYQKPERIAPYVLLALALAVGNLAKYMMLAFAAVAFVFVWLLHRRGMAEKRFVTRLTVALLVGTLLGFLPILIWNMQNDYAGVRHVLHLGGVSGSRAQSFIRFDRFPEYIGSQFGLLLPWWFIFTLLGAWGSIQALRKNPGRGIQYAKAQDYAQNALLVAGFWPIWGFFIFWSFHTKINPNWSAVSYASGFILAAAAWNAVWKRRGGKNWRVWPWPIIGAMLMTILMVHDALPIPWRYEGTLPIVGKVHIENPIMHLKGWDDLGDKLDELRNTQFDNPEHVFFFGDNYDVTSALSWSVPGKERAYCLPGGRRLNQYDLWPGPQDKTGWDAIFVMKKFKGQHDSLLKYFEKYERIPYQSMHAGRPARRFTVYLCYGFKGNWPPVTGTGY</sequence>
<feature type="transmembrane region" description="Helical" evidence="8">
    <location>
        <begin position="115"/>
        <end position="134"/>
    </location>
</feature>
<dbReference type="InterPro" id="IPR038731">
    <property type="entry name" value="RgtA/B/C-like"/>
</dbReference>
<feature type="transmembrane region" description="Helical" evidence="8">
    <location>
        <begin position="207"/>
        <end position="228"/>
    </location>
</feature>
<comment type="subcellular location">
    <subcellularLocation>
        <location evidence="1">Cell membrane</location>
        <topology evidence="1">Multi-pass membrane protein</topology>
    </subcellularLocation>
</comment>
<evidence type="ECO:0000256" key="6">
    <source>
        <dbReference type="ARBA" id="ARBA00022989"/>
    </source>
</evidence>
<feature type="transmembrane region" description="Helical" evidence="8">
    <location>
        <begin position="367"/>
        <end position="386"/>
    </location>
</feature>
<accession>A0A1T4WFN5</accession>
<feature type="transmembrane region" description="Helical" evidence="8">
    <location>
        <begin position="162"/>
        <end position="195"/>
    </location>
</feature>
<feature type="transmembrane region" description="Helical" evidence="8">
    <location>
        <begin position="86"/>
        <end position="109"/>
    </location>
</feature>
<dbReference type="Pfam" id="PF13231">
    <property type="entry name" value="PMT_2"/>
    <property type="match status" value="1"/>
</dbReference>
<feature type="domain" description="Glycosyltransferase RgtA/B/C/D-like" evidence="9">
    <location>
        <begin position="64"/>
        <end position="228"/>
    </location>
</feature>